<dbReference type="EMBL" id="CM000781">
    <property type="protein sequence ID" value="AQK73581.1"/>
    <property type="molecule type" value="Genomic_DNA"/>
</dbReference>
<accession>A0A1D6HG25</accession>
<evidence type="ECO:0000313" key="1">
    <source>
        <dbReference type="EMBL" id="AQK73581.1"/>
    </source>
</evidence>
<gene>
    <name evidence="1" type="ORF">ZEAMMB73_Zm00001d017623</name>
</gene>
<dbReference type="SMR" id="A0A1D6HG25"/>
<dbReference type="InParanoid" id="A0A1D6HG25"/>
<protein>
    <submittedName>
        <fullName evidence="1">Uncharacterized protein</fullName>
    </submittedName>
</protein>
<name>A0A1D6HG25_MAIZE</name>
<dbReference type="AlphaFoldDB" id="A0A1D6HG25"/>
<organism evidence="1">
    <name type="scientific">Zea mays</name>
    <name type="common">Maize</name>
    <dbReference type="NCBI Taxonomy" id="4577"/>
    <lineage>
        <taxon>Eukaryota</taxon>
        <taxon>Viridiplantae</taxon>
        <taxon>Streptophyta</taxon>
        <taxon>Embryophyta</taxon>
        <taxon>Tracheophyta</taxon>
        <taxon>Spermatophyta</taxon>
        <taxon>Magnoliopsida</taxon>
        <taxon>Liliopsida</taxon>
        <taxon>Poales</taxon>
        <taxon>Poaceae</taxon>
        <taxon>PACMAD clade</taxon>
        <taxon>Panicoideae</taxon>
        <taxon>Andropogonodae</taxon>
        <taxon>Andropogoneae</taxon>
        <taxon>Tripsacinae</taxon>
        <taxon>Zea</taxon>
    </lineage>
</organism>
<reference evidence="1" key="1">
    <citation type="submission" date="2015-12" db="EMBL/GenBank/DDBJ databases">
        <title>Update maize B73 reference genome by single molecule sequencing technologies.</title>
        <authorList>
            <consortium name="Maize Genome Sequencing Project"/>
            <person name="Ware D."/>
        </authorList>
    </citation>
    <scope>NUCLEOTIDE SEQUENCE</scope>
    <source>
        <tissue evidence="1">Seedling</tissue>
    </source>
</reference>
<sequence length="83" mass="9992">MIMQILFPTHQIHMNKPSQLLGEHYRNSMKIIRFNVSDLEMRQHMIKTSFVSLLTRNLAMDLKKLLDNDQLPLHQLLRWLRPL</sequence>
<proteinExistence type="predicted"/>